<gene>
    <name evidence="3" type="ORF">SAY86_028416</name>
</gene>
<dbReference type="EMBL" id="JAXQNO010000006">
    <property type="protein sequence ID" value="KAK4796090.1"/>
    <property type="molecule type" value="Genomic_DNA"/>
</dbReference>
<comment type="caution">
    <text evidence="3">The sequence shown here is derived from an EMBL/GenBank/DDBJ whole genome shotgun (WGS) entry which is preliminary data.</text>
</comment>
<feature type="compositionally biased region" description="Low complexity" evidence="1">
    <location>
        <begin position="39"/>
        <end position="53"/>
    </location>
</feature>
<protein>
    <recommendedName>
        <fullName evidence="2">DUF7950 domain-containing protein</fullName>
    </recommendedName>
</protein>
<dbReference type="Pfam" id="PF25821">
    <property type="entry name" value="DUF7950"/>
    <property type="match status" value="1"/>
</dbReference>
<proteinExistence type="predicted"/>
<name>A0AAN7MFG1_TRANT</name>
<evidence type="ECO:0000313" key="3">
    <source>
        <dbReference type="EMBL" id="KAK4796090.1"/>
    </source>
</evidence>
<sequence length="391" mass="42616">MIKTMNPYNSSTTSKTAMILSRYRPIAPKPEIPAAGDGSSPPSSHSSSATPMSQKIRQPPYMRNFWPQLHARPTRSRKRGRAAISPTSLRRQRTRHSASFQCIHPAMPPPPTATAAVYKGLPFQAFTGLGLGLAHQLLPGISTTTVEARAASGSRSLVTLPLLPCSPVTSVGSDAVPELDLSLNARPAVSEIPEEKDLLRLLQGPACNSAATVIAPKPLRPVGSCVTVGPIIDGPVSPENWMPLVRRKREDVEEELESDRLPAVITDANNKVRLVNSAYKEMVGQPECSWLDSLMLGTGGYIDHPKGSASSSTIWRRINGEVALRLFAGEEVPFSSDAFTSWAKIEWGCGTEKSSVKVFCKVNKLSCDFKDYVYAWRFHIHGTEAFQEIQD</sequence>
<dbReference type="InterPro" id="IPR057710">
    <property type="entry name" value="DUF7950"/>
</dbReference>
<dbReference type="AlphaFoldDB" id="A0AAN7MFG1"/>
<evidence type="ECO:0000259" key="2">
    <source>
        <dbReference type="Pfam" id="PF25821"/>
    </source>
</evidence>
<dbReference type="PANTHER" id="PTHR33595">
    <property type="entry name" value="VON WILLEBRAND FACTOR A DOMAIN PROTEIN"/>
    <property type="match status" value="1"/>
</dbReference>
<accession>A0AAN7MFG1</accession>
<dbReference type="PANTHER" id="PTHR33595:SF3">
    <property type="entry name" value="PAS DOMAIN-CONTAINING PROTEIN"/>
    <property type="match status" value="1"/>
</dbReference>
<feature type="compositionally biased region" description="Basic residues" evidence="1">
    <location>
        <begin position="72"/>
        <end position="81"/>
    </location>
</feature>
<organism evidence="3 4">
    <name type="scientific">Trapa natans</name>
    <name type="common">Water chestnut</name>
    <dbReference type="NCBI Taxonomy" id="22666"/>
    <lineage>
        <taxon>Eukaryota</taxon>
        <taxon>Viridiplantae</taxon>
        <taxon>Streptophyta</taxon>
        <taxon>Embryophyta</taxon>
        <taxon>Tracheophyta</taxon>
        <taxon>Spermatophyta</taxon>
        <taxon>Magnoliopsida</taxon>
        <taxon>eudicotyledons</taxon>
        <taxon>Gunneridae</taxon>
        <taxon>Pentapetalae</taxon>
        <taxon>rosids</taxon>
        <taxon>malvids</taxon>
        <taxon>Myrtales</taxon>
        <taxon>Lythraceae</taxon>
        <taxon>Trapa</taxon>
    </lineage>
</organism>
<reference evidence="3 4" key="1">
    <citation type="journal article" date="2023" name="Hortic Res">
        <title>Pangenome of water caltrop reveals structural variations and asymmetric subgenome divergence after allopolyploidization.</title>
        <authorList>
            <person name="Zhang X."/>
            <person name="Chen Y."/>
            <person name="Wang L."/>
            <person name="Yuan Y."/>
            <person name="Fang M."/>
            <person name="Shi L."/>
            <person name="Lu R."/>
            <person name="Comes H.P."/>
            <person name="Ma Y."/>
            <person name="Chen Y."/>
            <person name="Huang G."/>
            <person name="Zhou Y."/>
            <person name="Zheng Z."/>
            <person name="Qiu Y."/>
        </authorList>
    </citation>
    <scope>NUCLEOTIDE SEQUENCE [LARGE SCALE GENOMIC DNA]</scope>
    <source>
        <strain evidence="3">F231</strain>
    </source>
</reference>
<feature type="region of interest" description="Disordered" evidence="1">
    <location>
        <begin position="28"/>
        <end position="95"/>
    </location>
</feature>
<evidence type="ECO:0000313" key="4">
    <source>
        <dbReference type="Proteomes" id="UP001346149"/>
    </source>
</evidence>
<evidence type="ECO:0000256" key="1">
    <source>
        <dbReference type="SAM" id="MobiDB-lite"/>
    </source>
</evidence>
<keyword evidence="4" id="KW-1185">Reference proteome</keyword>
<feature type="domain" description="DUF7950" evidence="2">
    <location>
        <begin position="249"/>
        <end position="381"/>
    </location>
</feature>
<dbReference type="Proteomes" id="UP001346149">
    <property type="component" value="Unassembled WGS sequence"/>
</dbReference>